<reference evidence="3 4" key="1">
    <citation type="submission" date="2019-03" db="EMBL/GenBank/DDBJ databases">
        <title>Genomic Encyclopedia of Type Strains, Phase IV (KMG-IV): sequencing the most valuable type-strain genomes for metagenomic binning, comparative biology and taxonomic classification.</title>
        <authorList>
            <person name="Goeker M."/>
        </authorList>
    </citation>
    <scope>NUCLEOTIDE SEQUENCE [LARGE SCALE GENOMIC DNA]</scope>
    <source>
        <strain evidence="3 4">DSM 13054</strain>
    </source>
</reference>
<accession>A0A4V6NP67</accession>
<name>A0A4V6NP67_9THEO</name>
<gene>
    <name evidence="3" type="ORF">EV203_103117</name>
</gene>
<dbReference type="RefSeq" id="WP_132038998.1">
    <property type="nucleotide sequence ID" value="NZ_SLWU01000003.1"/>
</dbReference>
<dbReference type="Pfam" id="PF08401">
    <property type="entry name" value="ArdcN"/>
    <property type="match status" value="1"/>
</dbReference>
<protein>
    <submittedName>
        <fullName evidence="3">Antirestriction protein ArdC</fullName>
    </submittedName>
</protein>
<feature type="domain" description="Polyvalent protein metallopeptidase" evidence="2">
    <location>
        <begin position="136"/>
        <end position="265"/>
    </location>
</feature>
<dbReference type="InterPro" id="IPR013610">
    <property type="entry name" value="ArdC_N"/>
</dbReference>
<dbReference type="AlphaFoldDB" id="A0A4V6NP67"/>
<feature type="domain" description="N-terminal" evidence="1">
    <location>
        <begin position="4"/>
        <end position="113"/>
    </location>
</feature>
<sequence>MSKVHDIVLERIFQQMERGEIPWKKGWADTPPINYITRKPYTGINVLLLSKGGEYLTFQQIQQLGGRIKKGAKAEIVVFFKPYTKIIEEVDPETGEIVEKEKESLVLKYYHVFHLSDTEGIPSKLKKKEHNPLQEAEKIIAGYKDAPKITHDNPNEAYYNAVKDLINIPDKGLFYDIHEYYSTLFHEIIHSTGHPKRLNRFKENEKSAFAADSYSLEELVAEIGAAMLCQHAGIVEKTIKNSTAYIQSWLKHLQNNKMMIFTAAGRAQKAVDYVLGIKSEEENPEEQA</sequence>
<comment type="caution">
    <text evidence="3">The sequence shown here is derived from an EMBL/GenBank/DDBJ whole genome shotgun (WGS) entry which is preliminary data.</text>
</comment>
<dbReference type="GO" id="GO:0003697">
    <property type="term" value="F:single-stranded DNA binding"/>
    <property type="evidence" value="ECO:0007669"/>
    <property type="project" value="InterPro"/>
</dbReference>
<dbReference type="Proteomes" id="UP000294886">
    <property type="component" value="Unassembled WGS sequence"/>
</dbReference>
<organism evidence="3 4">
    <name type="scientific">Caldanaerobacter subterraneus</name>
    <dbReference type="NCBI Taxonomy" id="911092"/>
    <lineage>
        <taxon>Bacteria</taxon>
        <taxon>Bacillati</taxon>
        <taxon>Bacillota</taxon>
        <taxon>Clostridia</taxon>
        <taxon>Thermoanaerobacterales</taxon>
        <taxon>Thermoanaerobacteraceae</taxon>
        <taxon>Caldanaerobacter</taxon>
    </lineage>
</organism>
<dbReference type="PIRSF" id="PIRSF037112">
    <property type="entry name" value="Antirestriction_ArdC"/>
    <property type="match status" value="1"/>
</dbReference>
<evidence type="ECO:0000259" key="2">
    <source>
        <dbReference type="Pfam" id="PF18818"/>
    </source>
</evidence>
<dbReference type="Pfam" id="PF18818">
    <property type="entry name" value="MPTase-PolyVal"/>
    <property type="match status" value="1"/>
</dbReference>
<evidence type="ECO:0000259" key="1">
    <source>
        <dbReference type="Pfam" id="PF08401"/>
    </source>
</evidence>
<dbReference type="InterPro" id="IPR017113">
    <property type="entry name" value="Antirestriction_ArdC"/>
</dbReference>
<proteinExistence type="predicted"/>
<evidence type="ECO:0000313" key="4">
    <source>
        <dbReference type="Proteomes" id="UP000294886"/>
    </source>
</evidence>
<dbReference type="InterPro" id="IPR041459">
    <property type="entry name" value="MPTase-PolyVal"/>
</dbReference>
<evidence type="ECO:0000313" key="3">
    <source>
        <dbReference type="EMBL" id="TCO68220.1"/>
    </source>
</evidence>
<dbReference type="EMBL" id="SLWU01000003">
    <property type="protein sequence ID" value="TCO68220.1"/>
    <property type="molecule type" value="Genomic_DNA"/>
</dbReference>